<dbReference type="AlphaFoldDB" id="A0A2W5CW90"/>
<evidence type="ECO:0000256" key="7">
    <source>
        <dbReference type="ARBA" id="ARBA00023014"/>
    </source>
</evidence>
<dbReference type="RefSeq" id="WP_273233640.1">
    <property type="nucleotide sequence ID" value="NZ_QFOH01000020.1"/>
</dbReference>
<protein>
    <submittedName>
        <fullName evidence="9">Ferredoxin</fullName>
    </submittedName>
</protein>
<dbReference type="PROSITE" id="PS51379">
    <property type="entry name" value="4FE4S_FER_2"/>
    <property type="match status" value="1"/>
</dbReference>
<dbReference type="InterPro" id="IPR017900">
    <property type="entry name" value="4Fe4S_Fe_S_CS"/>
</dbReference>
<feature type="domain" description="4Fe-4S ferredoxin-type" evidence="8">
    <location>
        <begin position="1"/>
        <end position="29"/>
    </location>
</feature>
<comment type="cofactor">
    <cofactor evidence="1">
        <name>[4Fe-4S] cluster</name>
        <dbReference type="ChEBI" id="CHEBI:49883"/>
    </cofactor>
</comment>
<evidence type="ECO:0000256" key="1">
    <source>
        <dbReference type="ARBA" id="ARBA00001966"/>
    </source>
</evidence>
<evidence type="ECO:0000256" key="6">
    <source>
        <dbReference type="ARBA" id="ARBA00023004"/>
    </source>
</evidence>
<dbReference type="GO" id="GO:0051539">
    <property type="term" value="F:4 iron, 4 sulfur cluster binding"/>
    <property type="evidence" value="ECO:0007669"/>
    <property type="project" value="UniProtKB-KW"/>
</dbReference>
<dbReference type="Proteomes" id="UP000249198">
    <property type="component" value="Unassembled WGS sequence"/>
</dbReference>
<dbReference type="GO" id="GO:0046872">
    <property type="term" value="F:metal ion binding"/>
    <property type="evidence" value="ECO:0007669"/>
    <property type="project" value="UniProtKB-KW"/>
</dbReference>
<dbReference type="InterPro" id="IPR017896">
    <property type="entry name" value="4Fe4S_Fe-S-bd"/>
</dbReference>
<sequence length="93" mass="9806">MALEIIDSCVNCWACVPVCPNDAIYQAQPHFLIDADKCTECVGDHDEAQCASICPIEGAILDELGDALNPPGSLTGILLSAGELPSPIPQDIR</sequence>
<keyword evidence="7" id="KW-0411">Iron-sulfur</keyword>
<dbReference type="Gene3D" id="3.30.70.20">
    <property type="match status" value="1"/>
</dbReference>
<evidence type="ECO:0000313" key="9">
    <source>
        <dbReference type="EMBL" id="PZP22308.1"/>
    </source>
</evidence>
<evidence type="ECO:0000256" key="3">
    <source>
        <dbReference type="ARBA" id="ARBA00022485"/>
    </source>
</evidence>
<organism evidence="9 10">
    <name type="scientific">Pseudomonas kuykendallii</name>
    <dbReference type="NCBI Taxonomy" id="1007099"/>
    <lineage>
        <taxon>Bacteria</taxon>
        <taxon>Pseudomonadati</taxon>
        <taxon>Pseudomonadota</taxon>
        <taxon>Gammaproteobacteria</taxon>
        <taxon>Pseudomonadales</taxon>
        <taxon>Pseudomonadaceae</taxon>
        <taxon>Pseudomonas</taxon>
    </lineage>
</organism>
<dbReference type="FunFam" id="3.30.70.20:FF:000045">
    <property type="entry name" value="Ferredoxin, 4Fe-4S"/>
    <property type="match status" value="1"/>
</dbReference>
<gene>
    <name evidence="9" type="ORF">DI599_16045</name>
</gene>
<keyword evidence="2" id="KW-0813">Transport</keyword>
<accession>A0A2W5CW90</accession>
<dbReference type="EMBL" id="QFOH01000020">
    <property type="protein sequence ID" value="PZP22308.1"/>
    <property type="molecule type" value="Genomic_DNA"/>
</dbReference>
<evidence type="ECO:0000256" key="5">
    <source>
        <dbReference type="ARBA" id="ARBA00022982"/>
    </source>
</evidence>
<evidence type="ECO:0000259" key="8">
    <source>
        <dbReference type="PROSITE" id="PS51379"/>
    </source>
</evidence>
<proteinExistence type="predicted"/>
<keyword evidence="3" id="KW-0004">4Fe-4S</keyword>
<evidence type="ECO:0000256" key="4">
    <source>
        <dbReference type="ARBA" id="ARBA00022723"/>
    </source>
</evidence>
<comment type="caution">
    <text evidence="9">The sequence shown here is derived from an EMBL/GenBank/DDBJ whole genome shotgun (WGS) entry which is preliminary data.</text>
</comment>
<keyword evidence="4" id="KW-0479">Metal-binding</keyword>
<dbReference type="PROSITE" id="PS00198">
    <property type="entry name" value="4FE4S_FER_1"/>
    <property type="match status" value="1"/>
</dbReference>
<dbReference type="SUPFAM" id="SSF54862">
    <property type="entry name" value="4Fe-4S ferredoxins"/>
    <property type="match status" value="1"/>
</dbReference>
<evidence type="ECO:0000256" key="2">
    <source>
        <dbReference type="ARBA" id="ARBA00022448"/>
    </source>
</evidence>
<reference evidence="9 10" key="1">
    <citation type="submission" date="2017-08" db="EMBL/GenBank/DDBJ databases">
        <title>Infants hospitalized years apart are colonized by the same room-sourced microbial strains.</title>
        <authorList>
            <person name="Brooks B."/>
            <person name="Olm M.R."/>
            <person name="Firek B.A."/>
            <person name="Baker R."/>
            <person name="Thomas B.C."/>
            <person name="Morowitz M.J."/>
            <person name="Banfield J.F."/>
        </authorList>
    </citation>
    <scope>NUCLEOTIDE SEQUENCE [LARGE SCALE GENOMIC DNA]</scope>
    <source>
        <strain evidence="9">S2_009_000_R2_77</strain>
    </source>
</reference>
<keyword evidence="6" id="KW-0408">Iron</keyword>
<name>A0A2W5CW90_9PSED</name>
<dbReference type="Pfam" id="PF00037">
    <property type="entry name" value="Fer4"/>
    <property type="match status" value="1"/>
</dbReference>
<keyword evidence="5" id="KW-0249">Electron transport</keyword>
<evidence type="ECO:0000313" key="10">
    <source>
        <dbReference type="Proteomes" id="UP000249198"/>
    </source>
</evidence>